<dbReference type="Pfam" id="PF00291">
    <property type="entry name" value="PALP"/>
    <property type="match status" value="1"/>
</dbReference>
<feature type="compositionally biased region" description="Basic and acidic residues" evidence="4">
    <location>
        <begin position="80"/>
        <end position="96"/>
    </location>
</feature>
<organism evidence="8 9">
    <name type="scientific">Gossypium arboreum</name>
    <name type="common">Tree cotton</name>
    <name type="synonym">Gossypium nanking</name>
    <dbReference type="NCBI Taxonomy" id="29729"/>
    <lineage>
        <taxon>Eukaryota</taxon>
        <taxon>Viridiplantae</taxon>
        <taxon>Streptophyta</taxon>
        <taxon>Embryophyta</taxon>
        <taxon>Tracheophyta</taxon>
        <taxon>Spermatophyta</taxon>
        <taxon>Magnoliopsida</taxon>
        <taxon>eudicotyledons</taxon>
        <taxon>Gunneridae</taxon>
        <taxon>Pentapetalae</taxon>
        <taxon>rosids</taxon>
        <taxon>malvids</taxon>
        <taxon>Malvales</taxon>
        <taxon>Malvaceae</taxon>
        <taxon>Malvoideae</taxon>
        <taxon>Gossypium</taxon>
    </lineage>
</organism>
<evidence type="ECO:0000256" key="5">
    <source>
        <dbReference type="SAM" id="Phobius"/>
    </source>
</evidence>
<dbReference type="Gene3D" id="3.90.1200.10">
    <property type="match status" value="1"/>
</dbReference>
<dbReference type="InterPro" id="IPR050147">
    <property type="entry name" value="Ser/Thr_Dehydratase"/>
</dbReference>
<evidence type="ECO:0000313" key="8">
    <source>
        <dbReference type="EMBL" id="KAK5840262.1"/>
    </source>
</evidence>
<reference evidence="8 9" key="1">
    <citation type="submission" date="2023-03" db="EMBL/GenBank/DDBJ databases">
        <title>WGS of Gossypium arboreum.</title>
        <authorList>
            <person name="Yu D."/>
        </authorList>
    </citation>
    <scope>NUCLEOTIDE SEQUENCE [LARGE SCALE GENOMIC DNA]</scope>
    <source>
        <tissue evidence="8">Leaf</tissue>
    </source>
</reference>
<evidence type="ECO:0000313" key="9">
    <source>
        <dbReference type="Proteomes" id="UP001358586"/>
    </source>
</evidence>
<dbReference type="SUPFAM" id="SSF56112">
    <property type="entry name" value="Protein kinase-like (PK-like)"/>
    <property type="match status" value="1"/>
</dbReference>
<gene>
    <name evidence="8" type="ORF">PVK06_009153</name>
</gene>
<dbReference type="InterPro" id="IPR011009">
    <property type="entry name" value="Kinase-like_dom_sf"/>
</dbReference>
<feature type="compositionally biased region" description="Low complexity" evidence="4">
    <location>
        <begin position="69"/>
        <end position="79"/>
    </location>
</feature>
<evidence type="ECO:0000259" key="6">
    <source>
        <dbReference type="Pfam" id="PF00291"/>
    </source>
</evidence>
<evidence type="ECO:0000256" key="2">
    <source>
        <dbReference type="ARBA" id="ARBA00022898"/>
    </source>
</evidence>
<feature type="domain" description="Tryptophan synthase beta chain-like PALP" evidence="6">
    <location>
        <begin position="231"/>
        <end position="362"/>
    </location>
</feature>
<dbReference type="PANTHER" id="PTHR48078:SF11">
    <property type="entry name" value="THREONINE DEHYDRATASE, MITOCHONDRIAL"/>
    <property type="match status" value="1"/>
</dbReference>
<feature type="transmembrane region" description="Helical" evidence="5">
    <location>
        <begin position="336"/>
        <end position="356"/>
    </location>
</feature>
<evidence type="ECO:0000256" key="4">
    <source>
        <dbReference type="SAM" id="MobiDB-lite"/>
    </source>
</evidence>
<dbReference type="Pfam" id="PF01633">
    <property type="entry name" value="Choline_kinase"/>
    <property type="match status" value="1"/>
</dbReference>
<dbReference type="EMBL" id="JARKNE010000003">
    <property type="protein sequence ID" value="KAK5840262.1"/>
    <property type="molecule type" value="Genomic_DNA"/>
</dbReference>
<dbReference type="InterPro" id="IPR001926">
    <property type="entry name" value="TrpB-like_PALP"/>
</dbReference>
<feature type="region of interest" description="Disordered" evidence="4">
    <location>
        <begin position="67"/>
        <end position="117"/>
    </location>
</feature>
<dbReference type="InterPro" id="IPR056874">
    <property type="entry name" value="PHD_dom_pln"/>
</dbReference>
<evidence type="ECO:0000259" key="7">
    <source>
        <dbReference type="Pfam" id="PF25054"/>
    </source>
</evidence>
<feature type="domain" description="PHD-type zinc finger plants" evidence="7">
    <location>
        <begin position="15"/>
        <end position="57"/>
    </location>
</feature>
<protein>
    <recommendedName>
        <fullName evidence="10">Tryptophan synthase beta chain-like PALP domain-containing protein</fullName>
    </recommendedName>
</protein>
<accession>A0ABR0QN36</accession>
<dbReference type="Gene3D" id="3.40.50.1100">
    <property type="match status" value="2"/>
</dbReference>
<sequence>MKISSSQQSSLLECCMCGDSGITRELFQCKICHFRSQHRYCSNRYPKAGVYEVCNWCLNQEEHSKEKSQNSLNSSASSKGKNEDDNNNKIKGDNHHGAGFKGNRRNTNSLKQQQLMKIPIKKPKLEEKMKRKRIIKNAYLEEKLRRTKLEEISKNGVITRHFFRNKAVVVVGLGAEVMVEEGEEEEVVEEVVIGGDGIPNQLKLAAMAIDLNVRLRSADMPLAMQERAIRRARALVDANNPAGNHAQGVALAARKLGCNAVIAMPVTTPEIKWQSVERLGATVVLVGDSYDEAQAYAKKQAKEESRTFIPPFDHPDVIMGQGTIGMEIVRQMQGPLHAIFVPVGGGGLIAGIAAYVKRVSPEIYHTIELKDQVIQEDYEYASYNPVAFDIANHFCEMAADYTQIHPMLWIIVNIQLIKRVRWHPLSQPCHQLGHSLHLMVWP</sequence>
<evidence type="ECO:0000256" key="3">
    <source>
        <dbReference type="ARBA" id="ARBA00023239"/>
    </source>
</evidence>
<dbReference type="Proteomes" id="UP001358586">
    <property type="component" value="Chromosome 3"/>
</dbReference>
<keyword evidence="5" id="KW-0472">Membrane</keyword>
<keyword evidence="5" id="KW-0812">Transmembrane</keyword>
<keyword evidence="9" id="KW-1185">Reference proteome</keyword>
<proteinExistence type="predicted"/>
<keyword evidence="3" id="KW-0456">Lyase</keyword>
<evidence type="ECO:0008006" key="10">
    <source>
        <dbReference type="Google" id="ProtNLM"/>
    </source>
</evidence>
<dbReference type="InterPro" id="IPR036052">
    <property type="entry name" value="TrpB-like_PALP_sf"/>
</dbReference>
<keyword evidence="5" id="KW-1133">Transmembrane helix</keyword>
<dbReference type="Pfam" id="PF25054">
    <property type="entry name" value="PHD_pln"/>
    <property type="match status" value="1"/>
</dbReference>
<dbReference type="SUPFAM" id="SSF53686">
    <property type="entry name" value="Tryptophan synthase beta subunit-like PLP-dependent enzymes"/>
    <property type="match status" value="1"/>
</dbReference>
<comment type="caution">
    <text evidence="8">The sequence shown here is derived from an EMBL/GenBank/DDBJ whole genome shotgun (WGS) entry which is preliminary data.</text>
</comment>
<evidence type="ECO:0000256" key="1">
    <source>
        <dbReference type="ARBA" id="ARBA00001933"/>
    </source>
</evidence>
<name>A0ABR0QN36_GOSAR</name>
<comment type="cofactor">
    <cofactor evidence="1">
        <name>pyridoxal 5'-phosphate</name>
        <dbReference type="ChEBI" id="CHEBI:597326"/>
    </cofactor>
</comment>
<dbReference type="PANTHER" id="PTHR48078">
    <property type="entry name" value="THREONINE DEHYDRATASE, MITOCHONDRIAL-RELATED"/>
    <property type="match status" value="1"/>
</dbReference>
<keyword evidence="2" id="KW-0663">Pyridoxal phosphate</keyword>